<keyword evidence="5" id="KW-0677">Repeat</keyword>
<keyword evidence="6 8" id="KW-0802">TPR repeat</keyword>
<dbReference type="PROSITE" id="PS50005">
    <property type="entry name" value="TPR"/>
    <property type="match status" value="3"/>
</dbReference>
<keyword evidence="7" id="KW-0576">Peroxisome</keyword>
<evidence type="ECO:0000256" key="4">
    <source>
        <dbReference type="ARBA" id="ARBA00022490"/>
    </source>
</evidence>
<dbReference type="Proteomes" id="UP000818624">
    <property type="component" value="Chromosome 2"/>
</dbReference>
<reference evidence="10 11" key="1">
    <citation type="journal article" date="2020" name="Elife">
        <title>Loss of centromere function drives karyotype evolution in closely related Malassezia species.</title>
        <authorList>
            <person name="Sankaranarayanan S.R."/>
            <person name="Ianiri G."/>
            <person name="Coelho M.A."/>
            <person name="Reza M.H."/>
            <person name="Thimmappa B.C."/>
            <person name="Ganguly P."/>
            <person name="Vadnala R.N."/>
            <person name="Sun S."/>
            <person name="Siddharthan R."/>
            <person name="Tellgren-Roth C."/>
            <person name="Dawson T.L."/>
            <person name="Heitman J."/>
            <person name="Sanyal K."/>
        </authorList>
    </citation>
    <scope>NUCLEOTIDE SEQUENCE [LARGE SCALE GENOMIC DNA]</scope>
    <source>
        <strain evidence="10">CBS14141</strain>
    </source>
</reference>
<dbReference type="Pfam" id="PF13181">
    <property type="entry name" value="TPR_8"/>
    <property type="match status" value="2"/>
</dbReference>
<evidence type="ECO:0000256" key="5">
    <source>
        <dbReference type="ARBA" id="ARBA00022737"/>
    </source>
</evidence>
<dbReference type="PANTHER" id="PTHR10130:SF0">
    <property type="entry name" value="GH08708P"/>
    <property type="match status" value="1"/>
</dbReference>
<evidence type="ECO:0000256" key="1">
    <source>
        <dbReference type="ARBA" id="ARBA00004275"/>
    </source>
</evidence>
<proteinExistence type="inferred from homology"/>
<evidence type="ECO:0000256" key="7">
    <source>
        <dbReference type="ARBA" id="ARBA00023140"/>
    </source>
</evidence>
<evidence type="ECO:0008006" key="12">
    <source>
        <dbReference type="Google" id="ProtNLM"/>
    </source>
</evidence>
<evidence type="ECO:0000256" key="8">
    <source>
        <dbReference type="PROSITE-ProRule" id="PRU00339"/>
    </source>
</evidence>
<feature type="region of interest" description="Disordered" evidence="9">
    <location>
        <begin position="1"/>
        <end position="50"/>
    </location>
</feature>
<evidence type="ECO:0000256" key="9">
    <source>
        <dbReference type="SAM" id="MobiDB-lite"/>
    </source>
</evidence>
<feature type="repeat" description="TPR" evidence="8">
    <location>
        <begin position="672"/>
        <end position="705"/>
    </location>
</feature>
<organism evidence="10 11">
    <name type="scientific">Malassezia furfur</name>
    <name type="common">Pityriasis versicolor infection agent</name>
    <name type="synonym">Pityrosporum furfur</name>
    <dbReference type="NCBI Taxonomy" id="55194"/>
    <lineage>
        <taxon>Eukaryota</taxon>
        <taxon>Fungi</taxon>
        <taxon>Dikarya</taxon>
        <taxon>Basidiomycota</taxon>
        <taxon>Ustilaginomycotina</taxon>
        <taxon>Malasseziomycetes</taxon>
        <taxon>Malasseziales</taxon>
        <taxon>Malasseziaceae</taxon>
        <taxon>Malassezia</taxon>
    </lineage>
</organism>
<evidence type="ECO:0000256" key="2">
    <source>
        <dbReference type="ARBA" id="ARBA00004496"/>
    </source>
</evidence>
<feature type="region of interest" description="Disordered" evidence="9">
    <location>
        <begin position="122"/>
        <end position="154"/>
    </location>
</feature>
<evidence type="ECO:0000256" key="6">
    <source>
        <dbReference type="ARBA" id="ARBA00022803"/>
    </source>
</evidence>
<dbReference type="InterPro" id="IPR024111">
    <property type="entry name" value="PEX5/PEX5L"/>
</dbReference>
<comment type="similarity">
    <text evidence="3">Belongs to the peroxisomal targeting signal receptor family.</text>
</comment>
<comment type="subcellular location">
    <subcellularLocation>
        <location evidence="2">Cytoplasm</location>
    </subcellularLocation>
    <subcellularLocation>
        <location evidence="1">Peroxisome</location>
    </subcellularLocation>
</comment>
<gene>
    <name evidence="10" type="ORF">GLX27_001853</name>
</gene>
<feature type="repeat" description="TPR" evidence="8">
    <location>
        <begin position="638"/>
        <end position="671"/>
    </location>
</feature>
<feature type="repeat" description="TPR" evidence="8">
    <location>
        <begin position="534"/>
        <end position="567"/>
    </location>
</feature>
<dbReference type="InterPro" id="IPR019734">
    <property type="entry name" value="TPR_rpt"/>
</dbReference>
<dbReference type="PANTHER" id="PTHR10130">
    <property type="entry name" value="PEROXISOMAL TARGETING SIGNAL 1 RECEPTOR PEX5"/>
    <property type="match status" value="1"/>
</dbReference>
<protein>
    <recommendedName>
        <fullName evidence="12">Peroxisomal targeting signal receptor</fullName>
    </recommendedName>
</protein>
<accession>A0ABY8ENX8</accession>
<evidence type="ECO:0000313" key="10">
    <source>
        <dbReference type="EMBL" id="WFD47203.1"/>
    </source>
</evidence>
<keyword evidence="11" id="KW-1185">Reference proteome</keyword>
<dbReference type="SUPFAM" id="SSF48452">
    <property type="entry name" value="TPR-like"/>
    <property type="match status" value="1"/>
</dbReference>
<dbReference type="Gene3D" id="1.25.40.10">
    <property type="entry name" value="Tetratricopeptide repeat domain"/>
    <property type="match status" value="1"/>
</dbReference>
<name>A0ABY8ENX8_MALFU</name>
<evidence type="ECO:0000256" key="3">
    <source>
        <dbReference type="ARBA" id="ARBA00005348"/>
    </source>
</evidence>
<keyword evidence="4" id="KW-0963">Cytoplasm</keyword>
<feature type="compositionally biased region" description="Low complexity" evidence="9">
    <location>
        <begin position="122"/>
        <end position="137"/>
    </location>
</feature>
<evidence type="ECO:0000313" key="11">
    <source>
        <dbReference type="Proteomes" id="UP000818624"/>
    </source>
</evidence>
<dbReference type="EMBL" id="CP046235">
    <property type="protein sequence ID" value="WFD47203.1"/>
    <property type="molecule type" value="Genomic_DNA"/>
</dbReference>
<dbReference type="SMART" id="SM00028">
    <property type="entry name" value="TPR"/>
    <property type="match status" value="5"/>
</dbReference>
<dbReference type="InterPro" id="IPR011990">
    <property type="entry name" value="TPR-like_helical_dom_sf"/>
</dbReference>
<sequence length="792" mass="85585">MSFPEMLGGGAECGPVNPLQQLGKRFGQDRGTQFDGHSAAGGDARHGGFRTARPAPAQDPAFFAREAPDAAAPFDVHQLRSALPAMDKGAAYARGAHAAPVGAPASAATPAWARDFLHHHPASASAAPATAHAPQSAGPATKGPAPFAPRYGMQPGAFRPPHWYGAAPMSMAPAPQHSAAQSASAETSTSVSSSWDTAFTAVDAQQRAAQAAQAAPLETLPSEAELGAMGADELAETAARLLSSVEHDQSDKFQQSEFLQLMRKLRDRQAEVQGASIVDKGKGKAPEVPTERAHVTPTRAELDSFMASRAAELRAPAPASAHADARAADADAGYSELQAFWAQEDAARAERERAEAQRRDAFVGDGGDVRARMREDDAAAQAAGRAATDDPIAAEFHKWNGLGANVSATAPGWEEDVMHDPHAREAADDDQDFVGRAWTGMQGRGQTGAQEREWAQLQSDWDEFEAREDGIAHGGDTEEGAQAAFPFEAPAYRFHESNPYRSRTHQHAMHASTASHEDSVLEHEAAVQADPGKADAWYSLGLRQQENEREKQAIAALRKAVALDPRMKDAWLALAVSYTNENERDAALESIERWITSNERYAEVVRKHTPRTSDRHKRLASLLMAMARSGLGDAPLDADVQVALGVLFNSCSEFDKAVDCFSAALSARPDDWLLYNRIGATLSNSGRSRESLEYYHQALSLRPGFARCHFNLSISCLNLKMYQDAAEHAYTALALQHASDEERAPEELRGAQNRSLWEILRVSLELLQRPDLARKCETRDINALQLEDIVGM</sequence>